<dbReference type="EnsemblPlants" id="MELO3C028776.2.1">
    <property type="protein sequence ID" value="MELO3C028776.2.1"/>
    <property type="gene ID" value="MELO3C028776.2"/>
</dbReference>
<feature type="region of interest" description="Disordered" evidence="1">
    <location>
        <begin position="18"/>
        <end position="102"/>
    </location>
</feature>
<reference evidence="2" key="1">
    <citation type="submission" date="2023-03" db="UniProtKB">
        <authorList>
            <consortium name="EnsemblPlants"/>
        </authorList>
    </citation>
    <scope>IDENTIFICATION</scope>
</reference>
<feature type="compositionally biased region" description="Basic and acidic residues" evidence="1">
    <location>
        <begin position="18"/>
        <end position="28"/>
    </location>
</feature>
<evidence type="ECO:0000313" key="2">
    <source>
        <dbReference type="EnsemblPlants" id="MELO3C028776.2.1"/>
    </source>
</evidence>
<feature type="compositionally biased region" description="Polar residues" evidence="1">
    <location>
        <begin position="93"/>
        <end position="102"/>
    </location>
</feature>
<protein>
    <submittedName>
        <fullName evidence="2">Uncharacterized protein</fullName>
    </submittedName>
</protein>
<dbReference type="Gramene" id="MELO3C028776.2.1">
    <property type="protein sequence ID" value="MELO3C028776.2.1"/>
    <property type="gene ID" value="MELO3C028776.2"/>
</dbReference>
<name>A0A9I9E4U9_CUCME</name>
<accession>A0A9I9E4U9</accession>
<evidence type="ECO:0000256" key="1">
    <source>
        <dbReference type="SAM" id="MobiDB-lite"/>
    </source>
</evidence>
<sequence>MKNFTFLGTFTFQTEEKIEWNHPPRKDQISNGKKATREGFKRVRISKVEPPLPPQGEKRRGKNGVTTSNIALLVSDLEDNKSPIKGMMKHLSNRGSKQPSNS</sequence>
<organism evidence="2">
    <name type="scientific">Cucumis melo</name>
    <name type="common">Muskmelon</name>
    <dbReference type="NCBI Taxonomy" id="3656"/>
    <lineage>
        <taxon>Eukaryota</taxon>
        <taxon>Viridiplantae</taxon>
        <taxon>Streptophyta</taxon>
        <taxon>Embryophyta</taxon>
        <taxon>Tracheophyta</taxon>
        <taxon>Spermatophyta</taxon>
        <taxon>Magnoliopsida</taxon>
        <taxon>eudicotyledons</taxon>
        <taxon>Gunneridae</taxon>
        <taxon>Pentapetalae</taxon>
        <taxon>rosids</taxon>
        <taxon>fabids</taxon>
        <taxon>Cucurbitales</taxon>
        <taxon>Cucurbitaceae</taxon>
        <taxon>Benincaseae</taxon>
        <taxon>Cucumis</taxon>
    </lineage>
</organism>
<proteinExistence type="predicted"/>
<dbReference type="AlphaFoldDB" id="A0A9I9E4U9"/>